<dbReference type="CDD" id="cd07185">
    <property type="entry name" value="OmpA_C-like"/>
    <property type="match status" value="1"/>
</dbReference>
<dbReference type="PANTHER" id="PTHR30329">
    <property type="entry name" value="STATOR ELEMENT OF FLAGELLAR MOTOR COMPLEX"/>
    <property type="match status" value="1"/>
</dbReference>
<proteinExistence type="predicted"/>
<dbReference type="PRINTS" id="PR01021">
    <property type="entry name" value="OMPADOMAIN"/>
</dbReference>
<name>A0A2U4EV17_9SPIR</name>
<dbReference type="InterPro" id="IPR036737">
    <property type="entry name" value="OmpA-like_sf"/>
</dbReference>
<evidence type="ECO:0000256" key="2">
    <source>
        <dbReference type="ARBA" id="ARBA00023136"/>
    </source>
</evidence>
<dbReference type="InterPro" id="IPR050330">
    <property type="entry name" value="Bact_OuterMem_StrucFunc"/>
</dbReference>
<keyword evidence="2 4" id="KW-0472">Membrane</keyword>
<evidence type="ECO:0000256" key="1">
    <source>
        <dbReference type="ARBA" id="ARBA00004442"/>
    </source>
</evidence>
<accession>A0A2U4EV17</accession>
<evidence type="ECO:0000313" key="6">
    <source>
        <dbReference type="EMBL" id="EKV56598.1"/>
    </source>
</evidence>
<feature type="domain" description="OmpA-like" evidence="5">
    <location>
        <begin position="300"/>
        <end position="416"/>
    </location>
</feature>
<evidence type="ECO:0000313" key="7">
    <source>
        <dbReference type="Proteomes" id="UP000011663"/>
    </source>
</evidence>
<dbReference type="PROSITE" id="PS51123">
    <property type="entry name" value="OMPA_2"/>
    <property type="match status" value="1"/>
</dbReference>
<dbReference type="EMBL" id="ALNZ01000029">
    <property type="protein sequence ID" value="EKV56598.1"/>
    <property type="molecule type" value="Genomic_DNA"/>
</dbReference>
<dbReference type="InterPro" id="IPR006664">
    <property type="entry name" value="OMP_bac"/>
</dbReference>
<evidence type="ECO:0000256" key="4">
    <source>
        <dbReference type="PROSITE-ProRule" id="PRU00473"/>
    </source>
</evidence>
<sequence>MLKVKNNLLNIYFMKRVSLFVFIFSILIFNILNSEITHRFYWNLEKGKRIESVKTADVEYYENGILTSTYKERNIVDLTVIAIAPKGGYRVSGVFKIFRMMKGDKVFHLDEEYTSDFIIHTNGKFEVPYNYFMPNVRHVPTFPDNEIKLTESWNRESIEIVKVNNAPNLTMALSSDYLFANVETNDDGSRNAVIQYHIMTDKDLLQAGLSRKGYPERIYGFNYGTFLWDMEKNIPISQQERYQILFGYGKELSYASLQYKMNIISTYKIYDTITKEEEDYNRKKLEDNLYNDDNVTIDTVPEGLVLRLGEILFDTDSYTLKPEAKTTIDNIIRAIKETYPDREIIVEGHTDNTGRKEYNQELSEKRAKSVADYMLPNLEHDKLSYKGFADDDPIASNDTADGRRKNRRVDIIIKLR</sequence>
<evidence type="ECO:0000256" key="3">
    <source>
        <dbReference type="ARBA" id="ARBA00023237"/>
    </source>
</evidence>
<dbReference type="Pfam" id="PF00691">
    <property type="entry name" value="OmpA"/>
    <property type="match status" value="1"/>
</dbReference>
<gene>
    <name evidence="6" type="ORF">A966_09806</name>
</gene>
<keyword evidence="3" id="KW-0998">Cell outer membrane</keyword>
<dbReference type="InterPro" id="IPR006665">
    <property type="entry name" value="OmpA-like"/>
</dbReference>
<protein>
    <submittedName>
        <fullName evidence="6">Outer membrane protein OmpA family</fullName>
    </submittedName>
</protein>
<dbReference type="SUPFAM" id="SSF103088">
    <property type="entry name" value="OmpA-like"/>
    <property type="match status" value="1"/>
</dbReference>
<dbReference type="Gene3D" id="3.30.1330.60">
    <property type="entry name" value="OmpA-like domain"/>
    <property type="match status" value="1"/>
</dbReference>
<dbReference type="AlphaFoldDB" id="A0A2U4EV17"/>
<dbReference type="GO" id="GO:0009279">
    <property type="term" value="C:cell outer membrane"/>
    <property type="evidence" value="ECO:0007669"/>
    <property type="project" value="UniProtKB-SubCell"/>
</dbReference>
<comment type="subcellular location">
    <subcellularLocation>
        <location evidence="1">Cell outer membrane</location>
    </subcellularLocation>
</comment>
<dbReference type="PANTHER" id="PTHR30329:SF21">
    <property type="entry name" value="LIPOPROTEIN YIAD-RELATED"/>
    <property type="match status" value="1"/>
</dbReference>
<organism evidence="6 7">
    <name type="scientific">Brachyspira hampsonii 30446</name>
    <dbReference type="NCBI Taxonomy" id="1289135"/>
    <lineage>
        <taxon>Bacteria</taxon>
        <taxon>Pseudomonadati</taxon>
        <taxon>Spirochaetota</taxon>
        <taxon>Spirochaetia</taxon>
        <taxon>Brachyspirales</taxon>
        <taxon>Brachyspiraceae</taxon>
        <taxon>Brachyspira</taxon>
    </lineage>
</organism>
<evidence type="ECO:0000259" key="5">
    <source>
        <dbReference type="PROSITE" id="PS51123"/>
    </source>
</evidence>
<dbReference type="STRING" id="1289135.A966_09806"/>
<dbReference type="Proteomes" id="UP000011663">
    <property type="component" value="Unassembled WGS sequence"/>
</dbReference>
<comment type="caution">
    <text evidence="6">The sequence shown here is derived from an EMBL/GenBank/DDBJ whole genome shotgun (WGS) entry which is preliminary data.</text>
</comment>
<reference evidence="6 7" key="1">
    <citation type="submission" date="2012-07" db="EMBL/GenBank/DDBJ databases">
        <title>Genome sequence of Brachyspira sp. 30446, isolated from a pig with mucohaemorrhagic colitis.</title>
        <authorList>
            <person name="Rubin J.E."/>
            <person name="Fernando C."/>
            <person name="Harding J.C.S."/>
            <person name="Hill J.E."/>
        </authorList>
    </citation>
    <scope>NUCLEOTIDE SEQUENCE [LARGE SCALE GENOMIC DNA]</scope>
    <source>
        <strain evidence="6 7">30446</strain>
    </source>
</reference>